<evidence type="ECO:0000256" key="3">
    <source>
        <dbReference type="ARBA" id="ARBA00022729"/>
    </source>
</evidence>
<dbReference type="GO" id="GO:0051707">
    <property type="term" value="P:response to other organism"/>
    <property type="evidence" value="ECO:0007669"/>
    <property type="project" value="UniProtKB-ARBA"/>
</dbReference>
<keyword evidence="9" id="KW-1185">Reference proteome</keyword>
<evidence type="ECO:0000313" key="8">
    <source>
        <dbReference type="EMBL" id="KAF7135691.1"/>
    </source>
</evidence>
<dbReference type="InterPro" id="IPR003591">
    <property type="entry name" value="Leu-rich_rpt_typical-subtyp"/>
</dbReference>
<dbReference type="InterPro" id="IPR032675">
    <property type="entry name" value="LRR_dom_sf"/>
</dbReference>
<dbReference type="Pfam" id="PF00560">
    <property type="entry name" value="LRR_1"/>
    <property type="match status" value="1"/>
</dbReference>
<proteinExistence type="predicted"/>
<comment type="caution">
    <text evidence="8">The sequence shown here is derived from an EMBL/GenBank/DDBJ whole genome shotgun (WGS) entry which is preliminary data.</text>
</comment>
<dbReference type="OrthoDB" id="676979at2759"/>
<evidence type="ECO:0000256" key="6">
    <source>
        <dbReference type="ARBA" id="ARBA00023180"/>
    </source>
</evidence>
<dbReference type="PANTHER" id="PTHR48009:SF7">
    <property type="entry name" value="LEUCINE-RICH REPEAT (LRR) FAMILY PROTEIN"/>
    <property type="match status" value="1"/>
</dbReference>
<keyword evidence="4" id="KW-0677">Repeat</keyword>
<keyword evidence="6" id="KW-0325">Glycoprotein</keyword>
<dbReference type="InterPro" id="IPR001611">
    <property type="entry name" value="Leu-rich_rpt"/>
</dbReference>
<dbReference type="Proteomes" id="UP000626092">
    <property type="component" value="Unassembled WGS sequence"/>
</dbReference>
<evidence type="ECO:0000313" key="9">
    <source>
        <dbReference type="Proteomes" id="UP000626092"/>
    </source>
</evidence>
<feature type="chain" id="PRO_5032811012" evidence="7">
    <location>
        <begin position="29"/>
        <end position="429"/>
    </location>
</feature>
<keyword evidence="5" id="KW-0472">Membrane</keyword>
<gene>
    <name evidence="8" type="ORF">RHSIM_Rhsim08G0036200</name>
</gene>
<dbReference type="GO" id="GO:0016020">
    <property type="term" value="C:membrane"/>
    <property type="evidence" value="ECO:0007669"/>
    <property type="project" value="UniProtKB-SubCell"/>
</dbReference>
<comment type="subcellular location">
    <subcellularLocation>
        <location evidence="1">Membrane</location>
    </subcellularLocation>
</comment>
<dbReference type="Gene3D" id="3.80.10.10">
    <property type="entry name" value="Ribonuclease Inhibitor"/>
    <property type="match status" value="3"/>
</dbReference>
<protein>
    <submittedName>
        <fullName evidence="8">Uncharacterized protein</fullName>
    </submittedName>
</protein>
<dbReference type="PANTHER" id="PTHR48009">
    <property type="entry name" value="LEUCINE-RICH REPEAT (LRR) FAMILY PROTEIN"/>
    <property type="match status" value="1"/>
</dbReference>
<organism evidence="8 9">
    <name type="scientific">Rhododendron simsii</name>
    <name type="common">Sims's rhododendron</name>
    <dbReference type="NCBI Taxonomy" id="118357"/>
    <lineage>
        <taxon>Eukaryota</taxon>
        <taxon>Viridiplantae</taxon>
        <taxon>Streptophyta</taxon>
        <taxon>Embryophyta</taxon>
        <taxon>Tracheophyta</taxon>
        <taxon>Spermatophyta</taxon>
        <taxon>Magnoliopsida</taxon>
        <taxon>eudicotyledons</taxon>
        <taxon>Gunneridae</taxon>
        <taxon>Pentapetalae</taxon>
        <taxon>asterids</taxon>
        <taxon>Ericales</taxon>
        <taxon>Ericaceae</taxon>
        <taxon>Ericoideae</taxon>
        <taxon>Rhodoreae</taxon>
        <taxon>Rhododendron</taxon>
    </lineage>
</organism>
<evidence type="ECO:0000256" key="1">
    <source>
        <dbReference type="ARBA" id="ARBA00004370"/>
    </source>
</evidence>
<dbReference type="AlphaFoldDB" id="A0A834GP05"/>
<dbReference type="Pfam" id="PF13855">
    <property type="entry name" value="LRR_8"/>
    <property type="match status" value="2"/>
</dbReference>
<dbReference type="SMART" id="SM00369">
    <property type="entry name" value="LRR_TYP"/>
    <property type="match status" value="6"/>
</dbReference>
<evidence type="ECO:0000256" key="7">
    <source>
        <dbReference type="SAM" id="SignalP"/>
    </source>
</evidence>
<dbReference type="FunFam" id="3.80.10.10:FF:000041">
    <property type="entry name" value="LRR receptor-like serine/threonine-protein kinase ERECTA"/>
    <property type="match status" value="1"/>
</dbReference>
<evidence type="ECO:0000256" key="4">
    <source>
        <dbReference type="ARBA" id="ARBA00022737"/>
    </source>
</evidence>
<evidence type="ECO:0000256" key="5">
    <source>
        <dbReference type="ARBA" id="ARBA00023136"/>
    </source>
</evidence>
<dbReference type="PROSITE" id="PS51450">
    <property type="entry name" value="LRR"/>
    <property type="match status" value="1"/>
</dbReference>
<keyword evidence="3 7" id="KW-0732">Signal</keyword>
<dbReference type="SUPFAM" id="SSF52058">
    <property type="entry name" value="L domain-like"/>
    <property type="match status" value="1"/>
</dbReference>
<dbReference type="EMBL" id="WJXA01000008">
    <property type="protein sequence ID" value="KAF7135691.1"/>
    <property type="molecule type" value="Genomic_DNA"/>
</dbReference>
<reference evidence="8" key="1">
    <citation type="submission" date="2019-11" db="EMBL/GenBank/DDBJ databases">
        <authorList>
            <person name="Liu Y."/>
            <person name="Hou J."/>
            <person name="Li T.-Q."/>
            <person name="Guan C.-H."/>
            <person name="Wu X."/>
            <person name="Wu H.-Z."/>
            <person name="Ling F."/>
            <person name="Zhang R."/>
            <person name="Shi X.-G."/>
            <person name="Ren J.-P."/>
            <person name="Chen E.-F."/>
            <person name="Sun J.-M."/>
        </authorList>
    </citation>
    <scope>NUCLEOTIDE SEQUENCE</scope>
    <source>
        <strain evidence="8">Adult_tree_wgs_1</strain>
        <tissue evidence="8">Leaves</tissue>
    </source>
</reference>
<accession>A0A834GP05</accession>
<dbReference type="GO" id="GO:0006952">
    <property type="term" value="P:defense response"/>
    <property type="evidence" value="ECO:0007669"/>
    <property type="project" value="UniProtKB-ARBA"/>
</dbReference>
<dbReference type="PRINTS" id="PR00019">
    <property type="entry name" value="LEURICHRPT"/>
</dbReference>
<dbReference type="InterPro" id="IPR053213">
    <property type="entry name" value="RLP29"/>
</dbReference>
<feature type="signal peptide" evidence="7">
    <location>
        <begin position="1"/>
        <end position="28"/>
    </location>
</feature>
<sequence length="429" mass="46284">MGTSLCFTFFSLTLFIITFTQLLPKANSATYWGDTQALKQFKNGLDPNSLSPGSCLASWDFNFDPCDSLFTEKFTCGFRCDAVISGSSRVTELALDSAGYSGSLASSSWNLPYLQTLDLSNNYFSGSIPDSLSNLTRLSRLILSFNSLSGPLPDSIGSLSGLQELYLDNNKLEGTMPWSVNGLKNLVRLGVQGNKLSGELPDLGQLGSLNLLDASDNAISGELPATLPASLVEFIMRNNQLEGNIPASVTSMVNLQVMDLSHNKLSGSVPSGLFTHPSLEQLTLSYNQFGSVQVPYNWAQQSPPLIAVDLSNNQLQGLLPAFMGLMPKLSSLSLENNRFTGMIPTQYAIRAVLPGAGVSQFERLLLGGNYLFGPIPGPLMKVTDPGSVTVTVQLGRNCLYRCPASFFFCEGGEQKSSVECRRMFGPVIP</sequence>
<keyword evidence="2" id="KW-0433">Leucine-rich repeat</keyword>
<dbReference type="FunFam" id="3.80.10.10:FF:000400">
    <property type="entry name" value="Nuclear pore complex protein NUP107"/>
    <property type="match status" value="1"/>
</dbReference>
<name>A0A834GP05_RHOSS</name>
<evidence type="ECO:0000256" key="2">
    <source>
        <dbReference type="ARBA" id="ARBA00022614"/>
    </source>
</evidence>